<protein>
    <submittedName>
        <fullName evidence="1">Uncharacterized protein</fullName>
    </submittedName>
</protein>
<organism evidence="1">
    <name type="scientific">virus sp. ctML55</name>
    <dbReference type="NCBI Taxonomy" id="2827627"/>
    <lineage>
        <taxon>Viruses</taxon>
    </lineage>
</organism>
<accession>A0A8S5RI73</accession>
<reference evidence="1" key="1">
    <citation type="journal article" date="2021" name="Proc. Natl. Acad. Sci. U.S.A.">
        <title>A Catalog of Tens of Thousands of Viruses from Human Metagenomes Reveals Hidden Associations with Chronic Diseases.</title>
        <authorList>
            <person name="Tisza M.J."/>
            <person name="Buck C.B."/>
        </authorList>
    </citation>
    <scope>NUCLEOTIDE SEQUENCE</scope>
    <source>
        <strain evidence="1">CtML55</strain>
    </source>
</reference>
<name>A0A8S5RI73_9VIRU</name>
<sequence length="107" mass="12306">MDFIATRVNELLSRVSPIKRWLISDVANEYYRAGYQDGQKLVYRNVLKGSALREFIEILNHCGIKLSYNLRKGGLLVSVRTDKLSNLQNLVNCYKNEQNKENSPDKG</sequence>
<proteinExistence type="predicted"/>
<evidence type="ECO:0000313" key="1">
    <source>
        <dbReference type="EMBL" id="DAE31094.1"/>
    </source>
</evidence>
<dbReference type="EMBL" id="BK059105">
    <property type="protein sequence ID" value="DAE31094.1"/>
    <property type="molecule type" value="Genomic_DNA"/>
</dbReference>